<evidence type="ECO:0000313" key="1">
    <source>
        <dbReference type="EMBL" id="MPN48083.1"/>
    </source>
</evidence>
<protein>
    <submittedName>
        <fullName evidence="1">Uncharacterized protein</fullName>
    </submittedName>
</protein>
<organism evidence="1">
    <name type="scientific">bioreactor metagenome</name>
    <dbReference type="NCBI Taxonomy" id="1076179"/>
    <lineage>
        <taxon>unclassified sequences</taxon>
        <taxon>metagenomes</taxon>
        <taxon>ecological metagenomes</taxon>
    </lineage>
</organism>
<name>A0A645IL79_9ZZZZ</name>
<dbReference type="AlphaFoldDB" id="A0A645IL79"/>
<gene>
    <name evidence="1" type="ORF">SDC9_195687</name>
</gene>
<accession>A0A645IL79</accession>
<dbReference type="EMBL" id="VSSQ01110073">
    <property type="protein sequence ID" value="MPN48083.1"/>
    <property type="molecule type" value="Genomic_DNA"/>
</dbReference>
<reference evidence="1" key="1">
    <citation type="submission" date="2019-08" db="EMBL/GenBank/DDBJ databases">
        <authorList>
            <person name="Kucharzyk K."/>
            <person name="Murdoch R.W."/>
            <person name="Higgins S."/>
            <person name="Loffler F."/>
        </authorList>
    </citation>
    <scope>NUCLEOTIDE SEQUENCE</scope>
</reference>
<sequence>MANATVDHMKSFTSPTRFASQPVMGIEMAFATPKEVITHVPWLSDEPRFPAIVGIATLAMVESSTCMNVASDSAIVIMTSCAPSSGFCCCITRTFELARVGPHDLFDHLIDRSKVDFTCITF</sequence>
<proteinExistence type="predicted"/>
<dbReference type="AntiFam" id="ANF00279">
    <property type="entry name" value="Spurious ORF (shadow ORF of EmrB)"/>
</dbReference>
<comment type="caution">
    <text evidence="1">The sequence shown here is derived from an EMBL/GenBank/DDBJ whole genome shotgun (WGS) entry which is preliminary data.</text>
</comment>